<proteinExistence type="predicted"/>
<organism evidence="1 2">
    <name type="scientific">Eretmocerus hayati</name>
    <dbReference type="NCBI Taxonomy" id="131215"/>
    <lineage>
        <taxon>Eukaryota</taxon>
        <taxon>Metazoa</taxon>
        <taxon>Ecdysozoa</taxon>
        <taxon>Arthropoda</taxon>
        <taxon>Hexapoda</taxon>
        <taxon>Insecta</taxon>
        <taxon>Pterygota</taxon>
        <taxon>Neoptera</taxon>
        <taxon>Endopterygota</taxon>
        <taxon>Hymenoptera</taxon>
        <taxon>Apocrita</taxon>
        <taxon>Proctotrupomorpha</taxon>
        <taxon>Chalcidoidea</taxon>
        <taxon>Aphelinidae</taxon>
        <taxon>Aphelininae</taxon>
        <taxon>Eretmocerus</taxon>
    </lineage>
</organism>
<sequence>MEISKIDEDFFHQSPMRCMLLAGYLRLANGLRSHVIPWEAWETEDKENVLRIAFPSLVPEPRKPGQKIIKSNVNLAPARLIAKTLEGVDTLLLHPSIMCPLFTYVALLHG</sequence>
<dbReference type="EMBL" id="CM056741">
    <property type="protein sequence ID" value="KAJ8688044.1"/>
    <property type="molecule type" value="Genomic_DNA"/>
</dbReference>
<accession>A0ACC2PWP4</accession>
<keyword evidence="2" id="KW-1185">Reference proteome</keyword>
<evidence type="ECO:0000313" key="2">
    <source>
        <dbReference type="Proteomes" id="UP001239111"/>
    </source>
</evidence>
<comment type="caution">
    <text evidence="1">The sequence shown here is derived from an EMBL/GenBank/DDBJ whole genome shotgun (WGS) entry which is preliminary data.</text>
</comment>
<name>A0ACC2PWP4_9HYME</name>
<gene>
    <name evidence="1" type="ORF">QAD02_023839</name>
</gene>
<dbReference type="Proteomes" id="UP001239111">
    <property type="component" value="Chromosome 1"/>
</dbReference>
<protein>
    <submittedName>
        <fullName evidence="1">Uncharacterized protein</fullName>
    </submittedName>
</protein>
<reference evidence="1" key="1">
    <citation type="submission" date="2023-04" db="EMBL/GenBank/DDBJ databases">
        <title>A chromosome-level genome assembly of the parasitoid wasp Eretmocerus hayati.</title>
        <authorList>
            <person name="Zhong Y."/>
            <person name="Liu S."/>
            <person name="Liu Y."/>
        </authorList>
    </citation>
    <scope>NUCLEOTIDE SEQUENCE</scope>
    <source>
        <strain evidence="1">ZJU_SS_LIU_2023</strain>
    </source>
</reference>
<evidence type="ECO:0000313" key="1">
    <source>
        <dbReference type="EMBL" id="KAJ8688044.1"/>
    </source>
</evidence>